<accession>A0A076EYT3</accession>
<dbReference type="InterPro" id="IPR052513">
    <property type="entry name" value="Thioester_dehydratase-like"/>
</dbReference>
<proteinExistence type="predicted"/>
<dbReference type="PANTHER" id="PTHR34075">
    <property type="entry name" value="BLR3430 PROTEIN"/>
    <property type="match status" value="1"/>
</dbReference>
<dbReference type="SUPFAM" id="SSF53901">
    <property type="entry name" value="Thiolase-like"/>
    <property type="match status" value="1"/>
</dbReference>
<evidence type="ECO:0000313" key="3">
    <source>
        <dbReference type="EMBL" id="AII10946.1"/>
    </source>
</evidence>
<dbReference type="Gene3D" id="3.40.47.10">
    <property type="match status" value="1"/>
</dbReference>
<dbReference type="Proteomes" id="UP000028488">
    <property type="component" value="Plasmid pPDG2"/>
</dbReference>
<dbReference type="Pfam" id="PF12172">
    <property type="entry name" value="zf-ChsH2"/>
    <property type="match status" value="1"/>
</dbReference>
<protein>
    <submittedName>
        <fullName evidence="3">Hydroxymethylglutaryl-CoA synthase</fullName>
    </submittedName>
</protein>
<keyword evidence="3" id="KW-0614">Plasmid</keyword>
<gene>
    <name evidence="3" type="ORF">EP51_43270</name>
</gene>
<dbReference type="AlphaFoldDB" id="A0A076EYT3"/>
<organism evidence="3 4">
    <name type="scientific">Rhodococcus opacus</name>
    <name type="common">Nocardia opaca</name>
    <dbReference type="NCBI Taxonomy" id="37919"/>
    <lineage>
        <taxon>Bacteria</taxon>
        <taxon>Bacillati</taxon>
        <taxon>Actinomycetota</taxon>
        <taxon>Actinomycetes</taxon>
        <taxon>Mycobacteriales</taxon>
        <taxon>Nocardiaceae</taxon>
        <taxon>Rhodococcus</taxon>
    </lineage>
</organism>
<feature type="domain" description="ChsH2 C-terminal OB-fold" evidence="1">
    <location>
        <begin position="385"/>
        <end position="444"/>
    </location>
</feature>
<dbReference type="RefSeq" id="WP_128643380.1">
    <property type="nucleotide sequence ID" value="NZ_CP008949.1"/>
</dbReference>
<evidence type="ECO:0000313" key="4">
    <source>
        <dbReference type="Proteomes" id="UP000028488"/>
    </source>
</evidence>
<evidence type="ECO:0000259" key="1">
    <source>
        <dbReference type="Pfam" id="PF01796"/>
    </source>
</evidence>
<dbReference type="InterPro" id="IPR016039">
    <property type="entry name" value="Thiolase-like"/>
</dbReference>
<feature type="domain" description="ChsH2 rubredoxin-like zinc ribbon" evidence="2">
    <location>
        <begin position="352"/>
        <end position="376"/>
    </location>
</feature>
<dbReference type="GO" id="GO:0016746">
    <property type="term" value="F:acyltransferase activity"/>
    <property type="evidence" value="ECO:0007669"/>
    <property type="project" value="InterPro"/>
</dbReference>
<dbReference type="InterPro" id="IPR002878">
    <property type="entry name" value="ChsH2_C"/>
</dbReference>
<dbReference type="InterPro" id="IPR022002">
    <property type="entry name" value="ChsH2_Znr"/>
</dbReference>
<sequence length="462" mass="47653">MSAPRFGIVSYAAHLPRYRLARTEIGAALNTSAGRGDRVVASFDEDSTTLAVAAARAALAAAGTRVPVPESLHFATTTPAYADKANATAIHAALGLPETVFAADLAGSARSGVAALRATAATGGLAVLADVIVGRPGSSDESGGGDAAAAFVFGPSEDAAAEIVGAASFTEEFLDRWRAPGSAAGERWEERFGFGRYAPLVERAVAHSLSDAGIDQADHVVVVSGNTAVTKRAASLVQAGKSTGGSLIGYAGAATAGVALADALDRAQPGETILLVSAVDGADALVLRATEKIADHRQAIPVTEQVAAGRAVTYPTYLTWRGLLDREPPRRPEPDRVSGPAAARGRAWKFSLTGSRCRDCGFVHLPPARVCKGCGAVDRMVAEPLAGRAGSVATYTVDRLAFSPAPPVVDAVVDFTDGGRYTFEVADADPEALAVGTQVETVFRRLNTAGGVQNYFWKVRVL</sequence>
<dbReference type="InterPro" id="IPR012340">
    <property type="entry name" value="NA-bd_OB-fold"/>
</dbReference>
<dbReference type="PANTHER" id="PTHR34075:SF5">
    <property type="entry name" value="BLR3430 PROTEIN"/>
    <property type="match status" value="1"/>
</dbReference>
<dbReference type="Pfam" id="PF01796">
    <property type="entry name" value="OB_ChsH2_C"/>
    <property type="match status" value="1"/>
</dbReference>
<evidence type="ECO:0000259" key="2">
    <source>
        <dbReference type="Pfam" id="PF12172"/>
    </source>
</evidence>
<dbReference type="EMBL" id="CP008949">
    <property type="protein sequence ID" value="AII10946.1"/>
    <property type="molecule type" value="Genomic_DNA"/>
</dbReference>
<geneLocation type="plasmid" evidence="3 4">
    <name>pPDG2</name>
</geneLocation>
<name>A0A076EYT3_RHOOP</name>
<reference evidence="3 4" key="1">
    <citation type="submission" date="2014-07" db="EMBL/GenBank/DDBJ databases">
        <title>Genome Sequence of Rhodococcus opacus Strain R7, a Biodegrader of Mono- and Polycyclic Aromatic Hydrocarbons.</title>
        <authorList>
            <person name="Di Gennaro P."/>
            <person name="Zampolli J."/>
            <person name="Presti I."/>
            <person name="Cappelletti M."/>
            <person name="D'Ursi P."/>
            <person name="Orro A."/>
            <person name="Mezzelani A."/>
            <person name="Milanesi L."/>
        </authorList>
    </citation>
    <scope>NUCLEOTIDE SEQUENCE [LARGE SCALE GENOMIC DNA]</scope>
    <source>
        <strain evidence="3 4">R7</strain>
        <plasmid evidence="3">pPDG2</plasmid>
    </source>
</reference>
<dbReference type="SUPFAM" id="SSF50249">
    <property type="entry name" value="Nucleic acid-binding proteins"/>
    <property type="match status" value="1"/>
</dbReference>